<evidence type="ECO:0008006" key="2">
    <source>
        <dbReference type="Google" id="ProtNLM"/>
    </source>
</evidence>
<feature type="non-terminal residue" evidence="1">
    <location>
        <position position="1"/>
    </location>
</feature>
<dbReference type="AlphaFoldDB" id="A0A0F8VXM6"/>
<gene>
    <name evidence="1" type="ORF">LCGC14_3138570</name>
</gene>
<protein>
    <recommendedName>
        <fullName evidence="2">Terminase large subunit gp17-like C-terminal domain-containing protein</fullName>
    </recommendedName>
</protein>
<sequence length="267" mass="30638">VIGLSWPMLHTPALENEESTWPYEGPNLGFKTESLLQLRDEDPVSFMLQYQGEFIDEEVATLRKPKAEIPQSEFPQSYVGLLQSWDTAVGQDKQHSESCCTTWGWRRENDLLKAYWMDTWTGQLAYTDLANKMLELYWQYAERGFQMDTVLVEQASSGHQLIPALRNAITPSGQRLNFPIHGVTVGGRGRTREERIAGASKELYDNVTIPSDAPWRQKAIGQIMSYRGGGKFRGRDDIVSSAVQAVEHIFKVRRYQLQQFKVRYELQ</sequence>
<reference evidence="1" key="1">
    <citation type="journal article" date="2015" name="Nature">
        <title>Complex archaea that bridge the gap between prokaryotes and eukaryotes.</title>
        <authorList>
            <person name="Spang A."/>
            <person name="Saw J.H."/>
            <person name="Jorgensen S.L."/>
            <person name="Zaremba-Niedzwiedzka K."/>
            <person name="Martijn J."/>
            <person name="Lind A.E."/>
            <person name="van Eijk R."/>
            <person name="Schleper C."/>
            <person name="Guy L."/>
            <person name="Ettema T.J."/>
        </authorList>
    </citation>
    <scope>NUCLEOTIDE SEQUENCE</scope>
</reference>
<comment type="caution">
    <text evidence="1">The sequence shown here is derived from an EMBL/GenBank/DDBJ whole genome shotgun (WGS) entry which is preliminary data.</text>
</comment>
<organism evidence="1">
    <name type="scientific">marine sediment metagenome</name>
    <dbReference type="NCBI Taxonomy" id="412755"/>
    <lineage>
        <taxon>unclassified sequences</taxon>
        <taxon>metagenomes</taxon>
        <taxon>ecological metagenomes</taxon>
    </lineage>
</organism>
<accession>A0A0F8VXM6</accession>
<dbReference type="EMBL" id="LAZR01068733">
    <property type="protein sequence ID" value="KKK49092.1"/>
    <property type="molecule type" value="Genomic_DNA"/>
</dbReference>
<proteinExistence type="predicted"/>
<evidence type="ECO:0000313" key="1">
    <source>
        <dbReference type="EMBL" id="KKK49092.1"/>
    </source>
</evidence>
<name>A0A0F8VXM6_9ZZZZ</name>